<evidence type="ECO:0000256" key="3">
    <source>
        <dbReference type="PIRSR" id="PIRSR603782-2"/>
    </source>
</evidence>
<comment type="caution">
    <text evidence="4">The sequence shown here is derived from an EMBL/GenBank/DDBJ whole genome shotgun (WGS) entry which is preliminary data.</text>
</comment>
<feature type="binding site" evidence="2">
    <location>
        <position position="105"/>
    </location>
    <ligand>
        <name>Cu cation</name>
        <dbReference type="ChEBI" id="CHEBI:23378"/>
    </ligand>
</feature>
<evidence type="ECO:0000256" key="1">
    <source>
        <dbReference type="ARBA" id="ARBA00010996"/>
    </source>
</evidence>
<evidence type="ECO:0000313" key="4">
    <source>
        <dbReference type="EMBL" id="NDY92562.1"/>
    </source>
</evidence>
<accession>A0A7C9TLF5</accession>
<reference evidence="4 5" key="1">
    <citation type="submission" date="2020-02" db="EMBL/GenBank/DDBJ databases">
        <title>Ideonella bacterium strain TBM-1.</title>
        <authorList>
            <person name="Chen W.-M."/>
        </authorList>
    </citation>
    <scope>NUCLEOTIDE SEQUENCE [LARGE SCALE GENOMIC DNA]</scope>
    <source>
        <strain evidence="4 5">TBM-1</strain>
    </source>
</reference>
<keyword evidence="2" id="KW-0186">Copper</keyword>
<dbReference type="Proteomes" id="UP000484255">
    <property type="component" value="Unassembled WGS sequence"/>
</dbReference>
<dbReference type="EMBL" id="JAAGOH010000019">
    <property type="protein sequence ID" value="NDY92562.1"/>
    <property type="molecule type" value="Genomic_DNA"/>
</dbReference>
<feature type="disulfide bond" description="Redox-active" evidence="3">
    <location>
        <begin position="105"/>
        <end position="109"/>
    </location>
</feature>
<dbReference type="PANTHER" id="PTHR12151:SF25">
    <property type="entry name" value="LINALOOL DEHYDRATASE_ISOMERASE DOMAIN-CONTAINING PROTEIN"/>
    <property type="match status" value="1"/>
</dbReference>
<dbReference type="PANTHER" id="PTHR12151">
    <property type="entry name" value="ELECTRON TRANSPORT PROTIN SCO1/SENC FAMILY MEMBER"/>
    <property type="match status" value="1"/>
</dbReference>
<name>A0A7C9TLF5_9BURK</name>
<dbReference type="Pfam" id="PF02630">
    <property type="entry name" value="SCO1-SenC"/>
    <property type="match status" value="1"/>
</dbReference>
<evidence type="ECO:0000256" key="2">
    <source>
        <dbReference type="PIRSR" id="PIRSR603782-1"/>
    </source>
</evidence>
<protein>
    <submittedName>
        <fullName evidence="4">SCO family protein</fullName>
    </submittedName>
</protein>
<keyword evidence="2" id="KW-0479">Metal-binding</keyword>
<gene>
    <name evidence="4" type="ORF">G3A44_15340</name>
</gene>
<dbReference type="AlphaFoldDB" id="A0A7C9TLF5"/>
<dbReference type="GO" id="GO:0046872">
    <property type="term" value="F:metal ion binding"/>
    <property type="evidence" value="ECO:0007669"/>
    <property type="project" value="UniProtKB-KW"/>
</dbReference>
<comment type="similarity">
    <text evidence="1">Belongs to the SCO1/2 family.</text>
</comment>
<sequence length="239" mass="25173">MNPSHAPLATDAADTAPPNRAGRRLLLAGTLLGAAGAALLVRSWPAAPRPAAPDAGSGAPAAPALRWREPAGPVPAFRATGPQGRVDRQSLLGRWSLVFFGYTQCPDICPGTLGMLTEVFRLLPAELPRPGVLFLSVDPERDLPGLLAEYLPAFHPDFRGAAGTDADLAALVAHLGVRYHRHAPGPQGQYTVDHTASMFLLDPQARWRAELEPPHEPQAIARALTPLLAAVSAAAQGRS</sequence>
<proteinExistence type="inferred from homology"/>
<keyword evidence="3" id="KW-1015">Disulfide bond</keyword>
<dbReference type="RefSeq" id="WP_163458539.1">
    <property type="nucleotide sequence ID" value="NZ_JAAGOH010000019.1"/>
</dbReference>
<evidence type="ECO:0000313" key="5">
    <source>
        <dbReference type="Proteomes" id="UP000484255"/>
    </source>
</evidence>
<organism evidence="4 5">
    <name type="scientific">Ideonella livida</name>
    <dbReference type="NCBI Taxonomy" id="2707176"/>
    <lineage>
        <taxon>Bacteria</taxon>
        <taxon>Pseudomonadati</taxon>
        <taxon>Pseudomonadota</taxon>
        <taxon>Betaproteobacteria</taxon>
        <taxon>Burkholderiales</taxon>
        <taxon>Sphaerotilaceae</taxon>
        <taxon>Ideonella</taxon>
    </lineage>
</organism>
<feature type="binding site" evidence="2">
    <location>
        <position position="109"/>
    </location>
    <ligand>
        <name>Cu cation</name>
        <dbReference type="ChEBI" id="CHEBI:23378"/>
    </ligand>
</feature>
<dbReference type="Gene3D" id="3.40.30.10">
    <property type="entry name" value="Glutaredoxin"/>
    <property type="match status" value="1"/>
</dbReference>
<dbReference type="InterPro" id="IPR036249">
    <property type="entry name" value="Thioredoxin-like_sf"/>
</dbReference>
<dbReference type="InterPro" id="IPR003782">
    <property type="entry name" value="SCO1/SenC"/>
</dbReference>
<feature type="binding site" evidence="2">
    <location>
        <position position="194"/>
    </location>
    <ligand>
        <name>Cu cation</name>
        <dbReference type="ChEBI" id="CHEBI:23378"/>
    </ligand>
</feature>
<dbReference type="CDD" id="cd02968">
    <property type="entry name" value="SCO"/>
    <property type="match status" value="1"/>
</dbReference>
<keyword evidence="5" id="KW-1185">Reference proteome</keyword>
<dbReference type="SUPFAM" id="SSF52833">
    <property type="entry name" value="Thioredoxin-like"/>
    <property type="match status" value="1"/>
</dbReference>